<dbReference type="SMART" id="SM00327">
    <property type="entry name" value="VWA"/>
    <property type="match status" value="1"/>
</dbReference>
<dbReference type="NCBIfam" id="TIGR04183">
    <property type="entry name" value="Por_Secre_tail"/>
    <property type="match status" value="1"/>
</dbReference>
<keyword evidence="8" id="KW-1185">Reference proteome</keyword>
<dbReference type="STRING" id="1166018.FAES_1909"/>
<dbReference type="PATRIC" id="fig|1166018.3.peg.3650"/>
<dbReference type="SUPFAM" id="SSF53300">
    <property type="entry name" value="vWA-like"/>
    <property type="match status" value="1"/>
</dbReference>
<dbReference type="RefSeq" id="WP_015331017.1">
    <property type="nucleotide sequence ID" value="NC_020054.1"/>
</dbReference>
<dbReference type="PANTHER" id="PTHR47763">
    <property type="entry name" value="ALPHA-PROTEIN KINASE VWKA"/>
    <property type="match status" value="1"/>
</dbReference>
<comment type="subcellular location">
    <subcellularLocation>
        <location evidence="1">Secreted</location>
    </subcellularLocation>
</comment>
<proteinExistence type="predicted"/>
<dbReference type="InterPro" id="IPR026444">
    <property type="entry name" value="Secre_tail"/>
</dbReference>
<name>I0K715_9BACT</name>
<dbReference type="Gene3D" id="3.40.50.410">
    <property type="entry name" value="von Willebrand factor, type A domain"/>
    <property type="match status" value="1"/>
</dbReference>
<evidence type="ECO:0000256" key="3">
    <source>
        <dbReference type="ARBA" id="ARBA00022729"/>
    </source>
</evidence>
<evidence type="ECO:0000256" key="5">
    <source>
        <dbReference type="SAM" id="SignalP"/>
    </source>
</evidence>
<dbReference type="PROSITE" id="PS50234">
    <property type="entry name" value="VWFA"/>
    <property type="match status" value="1"/>
</dbReference>
<dbReference type="eggNOG" id="COG2304">
    <property type="taxonomic scope" value="Bacteria"/>
</dbReference>
<dbReference type="InterPro" id="IPR036465">
    <property type="entry name" value="vWFA_dom_sf"/>
</dbReference>
<dbReference type="SUPFAM" id="SSF49464">
    <property type="entry name" value="Carboxypeptidase regulatory domain-like"/>
    <property type="match status" value="1"/>
</dbReference>
<sequence length="616" mass="66962">MHKLLLSTLLFLVTGWATAQQRTIRGRVIDAADRTPLPGVAIALEGGAFGTTTDAKGQFKLTIPLASKTLLASYIGYVTQSVNVPAATDSVLIRLVADGKSLNEVVITGYATAAKREVMGSVATVPGSRRAPAPGSAHYSTAAITPGRSVYVTVTPDREAGQLTAGEIHDYSKWTLWGDIAQKELRDYRTLWRVAPAERYSVQVVSANGFPLIDVPVRLFDNQRHLIWETRTDNTGRSELWANLFQPADSTATNRVKGKVSAEAVVAGKTYTLNRLSPFGKGDNTLTIEQPCGDAAQTVDVAFVVDATGSMGDEISYLKAELTDVISRAKQAAPNSTIRLGSVFYRDRGEQYLTRHNDFTTQPDSAVAFIKNQEAMGGGDYPEAVDTALAVALTKLTWSPTAKTRLLFLVLDAPPHDDAAAIASLQRSVAKAAAMGIRLIPLAASGIDKSTEYLLRSMALGTNGTYVFLTDDSGIGNPHIKPTTDQYTVEKLNALLVRLIAKFTQTTDCQPPTVANVPNATPPVRYTEQGQPVDSTAAPAPTFRYFPNPTRDYLTIENTTAIDELFVMDITGKVLMRETPNRPVARLDMQTYPTGTYLFRFNATQRWQAGRFILHR</sequence>
<dbReference type="InterPro" id="IPR052969">
    <property type="entry name" value="Thr-specific_kinase-like"/>
</dbReference>
<dbReference type="Pfam" id="PF25106">
    <property type="entry name" value="VWA_4"/>
    <property type="match status" value="1"/>
</dbReference>
<dbReference type="Pfam" id="PF13715">
    <property type="entry name" value="CarbopepD_reg_2"/>
    <property type="match status" value="1"/>
</dbReference>
<dbReference type="KEGG" id="fae:FAES_1909"/>
<dbReference type="InterPro" id="IPR002035">
    <property type="entry name" value="VWF_A"/>
</dbReference>
<accession>I0K715</accession>
<organism evidence="7 8">
    <name type="scientific">Fibrella aestuarina BUZ 2</name>
    <dbReference type="NCBI Taxonomy" id="1166018"/>
    <lineage>
        <taxon>Bacteria</taxon>
        <taxon>Pseudomonadati</taxon>
        <taxon>Bacteroidota</taxon>
        <taxon>Cytophagia</taxon>
        <taxon>Cytophagales</taxon>
        <taxon>Spirosomataceae</taxon>
        <taxon>Fibrella</taxon>
    </lineage>
</organism>
<dbReference type="CDD" id="cd00198">
    <property type="entry name" value="vWFA"/>
    <property type="match status" value="1"/>
</dbReference>
<evidence type="ECO:0000313" key="8">
    <source>
        <dbReference type="Proteomes" id="UP000011058"/>
    </source>
</evidence>
<evidence type="ECO:0000256" key="2">
    <source>
        <dbReference type="ARBA" id="ARBA00022525"/>
    </source>
</evidence>
<dbReference type="HOGENOM" id="CLU_434623_0_0_10"/>
<dbReference type="InterPro" id="IPR056861">
    <property type="entry name" value="HMCN1-like_VWA"/>
</dbReference>
<feature type="signal peptide" evidence="5">
    <location>
        <begin position="1"/>
        <end position="19"/>
    </location>
</feature>
<feature type="region of interest" description="Disordered" evidence="4">
    <location>
        <begin position="517"/>
        <end position="539"/>
    </location>
</feature>
<evidence type="ECO:0000313" key="7">
    <source>
        <dbReference type="EMBL" id="CCG99918.1"/>
    </source>
</evidence>
<reference evidence="7 8" key="1">
    <citation type="journal article" date="2012" name="J. Bacteriol.">
        <title>Genome Sequence of Fibrella aestuarina BUZ 2T, a Filamentous Marine Bacterium.</title>
        <authorList>
            <person name="Filippini M."/>
            <person name="Qi W."/>
            <person name="Blom J."/>
            <person name="Goesmann A."/>
            <person name="Smits T.H."/>
            <person name="Bagheri H.C."/>
        </authorList>
    </citation>
    <scope>NUCLEOTIDE SEQUENCE [LARGE SCALE GENOMIC DNA]</scope>
    <source>
        <strain evidence="8">BUZ 2T</strain>
    </source>
</reference>
<dbReference type="OrthoDB" id="9805121at2"/>
<gene>
    <name evidence="7" type="ORF">FAES_1909</name>
</gene>
<feature type="domain" description="VWFA" evidence="6">
    <location>
        <begin position="300"/>
        <end position="492"/>
    </location>
</feature>
<dbReference type="InterPro" id="IPR008969">
    <property type="entry name" value="CarboxyPept-like_regulatory"/>
</dbReference>
<feature type="chain" id="PRO_5003631097" description="VWFA domain-containing protein" evidence="5">
    <location>
        <begin position="20"/>
        <end position="616"/>
    </location>
</feature>
<keyword evidence="3 5" id="KW-0732">Signal</keyword>
<evidence type="ECO:0000256" key="1">
    <source>
        <dbReference type="ARBA" id="ARBA00004613"/>
    </source>
</evidence>
<keyword evidence="2" id="KW-0964">Secreted</keyword>
<dbReference type="Gene3D" id="2.60.40.1120">
    <property type="entry name" value="Carboxypeptidase-like, regulatory domain"/>
    <property type="match status" value="1"/>
</dbReference>
<dbReference type="AlphaFoldDB" id="I0K715"/>
<evidence type="ECO:0000259" key="6">
    <source>
        <dbReference type="PROSITE" id="PS50234"/>
    </source>
</evidence>
<protein>
    <recommendedName>
        <fullName evidence="6">VWFA domain-containing protein</fullName>
    </recommendedName>
</protein>
<dbReference type="EMBL" id="HE796683">
    <property type="protein sequence ID" value="CCG99918.1"/>
    <property type="molecule type" value="Genomic_DNA"/>
</dbReference>
<dbReference type="Proteomes" id="UP000011058">
    <property type="component" value="Chromosome"/>
</dbReference>
<dbReference type="Pfam" id="PF18962">
    <property type="entry name" value="Por_Secre_tail"/>
    <property type="match status" value="1"/>
</dbReference>
<evidence type="ECO:0000256" key="4">
    <source>
        <dbReference type="SAM" id="MobiDB-lite"/>
    </source>
</evidence>